<dbReference type="Pfam" id="PF13545">
    <property type="entry name" value="HTH_Crp_2"/>
    <property type="match status" value="1"/>
</dbReference>
<dbReference type="InterPro" id="IPR018490">
    <property type="entry name" value="cNMP-bd_dom_sf"/>
</dbReference>
<organism evidence="6">
    <name type="scientific">bioreactor metagenome</name>
    <dbReference type="NCBI Taxonomy" id="1076179"/>
    <lineage>
        <taxon>unclassified sequences</taxon>
        <taxon>metagenomes</taxon>
        <taxon>ecological metagenomes</taxon>
    </lineage>
</organism>
<accession>A0A644XRS6</accession>
<dbReference type="SMART" id="SM00100">
    <property type="entry name" value="cNMP"/>
    <property type="match status" value="1"/>
</dbReference>
<keyword evidence="3" id="KW-0804">Transcription</keyword>
<feature type="domain" description="Cyclic nucleotide-binding" evidence="4">
    <location>
        <begin position="10"/>
        <end position="134"/>
    </location>
</feature>
<evidence type="ECO:0000256" key="3">
    <source>
        <dbReference type="ARBA" id="ARBA00023163"/>
    </source>
</evidence>
<evidence type="ECO:0000256" key="2">
    <source>
        <dbReference type="ARBA" id="ARBA00023125"/>
    </source>
</evidence>
<proteinExistence type="predicted"/>
<evidence type="ECO:0000259" key="5">
    <source>
        <dbReference type="PROSITE" id="PS51063"/>
    </source>
</evidence>
<dbReference type="SUPFAM" id="SSF46785">
    <property type="entry name" value="Winged helix' DNA-binding domain"/>
    <property type="match status" value="1"/>
</dbReference>
<sequence>MVQKLKYSPLFFGMSEEEISNCLQCSLSSVSSYEKDELVFYQKDAPTHLLVLIEGTVVICNDTALGKRSIVATFDQSGELFGEVFVFLKRREFDHYAQAVTPARVLRIPKEFLFHTCGENCTHHSRLISNMLTILAQKAYFLNQKVQILSCATLRQKIAKVLLQNSQADGRVTLSMNREKLADFLNTARPSLSRELMNMQEDGLIRIQKRDLWIVDFEALQNIL</sequence>
<dbReference type="InterPro" id="IPR014710">
    <property type="entry name" value="RmlC-like_jellyroll"/>
</dbReference>
<reference evidence="6" key="1">
    <citation type="submission" date="2019-08" db="EMBL/GenBank/DDBJ databases">
        <authorList>
            <person name="Kucharzyk K."/>
            <person name="Murdoch R.W."/>
            <person name="Higgins S."/>
            <person name="Loffler F."/>
        </authorList>
    </citation>
    <scope>NUCLEOTIDE SEQUENCE</scope>
</reference>
<evidence type="ECO:0000313" key="6">
    <source>
        <dbReference type="EMBL" id="MPM16963.1"/>
    </source>
</evidence>
<dbReference type="AlphaFoldDB" id="A0A644XRS6"/>
<dbReference type="PROSITE" id="PS50042">
    <property type="entry name" value="CNMP_BINDING_3"/>
    <property type="match status" value="1"/>
</dbReference>
<name>A0A644XRS6_9ZZZZ</name>
<dbReference type="SUPFAM" id="SSF51206">
    <property type="entry name" value="cAMP-binding domain-like"/>
    <property type="match status" value="1"/>
</dbReference>
<dbReference type="GO" id="GO:0005829">
    <property type="term" value="C:cytosol"/>
    <property type="evidence" value="ECO:0007669"/>
    <property type="project" value="TreeGrafter"/>
</dbReference>
<dbReference type="Gene3D" id="2.60.120.10">
    <property type="entry name" value="Jelly Rolls"/>
    <property type="match status" value="1"/>
</dbReference>
<dbReference type="EMBL" id="VSSQ01002708">
    <property type="protein sequence ID" value="MPM16963.1"/>
    <property type="molecule type" value="Genomic_DNA"/>
</dbReference>
<evidence type="ECO:0000256" key="1">
    <source>
        <dbReference type="ARBA" id="ARBA00023015"/>
    </source>
</evidence>
<protein>
    <submittedName>
        <fullName evidence="6">Uncharacterized protein</fullName>
    </submittedName>
</protein>
<dbReference type="CDD" id="cd00038">
    <property type="entry name" value="CAP_ED"/>
    <property type="match status" value="1"/>
</dbReference>
<gene>
    <name evidence="6" type="ORF">SDC9_63345</name>
</gene>
<dbReference type="SMART" id="SM00419">
    <property type="entry name" value="HTH_CRP"/>
    <property type="match status" value="1"/>
</dbReference>
<dbReference type="PANTHER" id="PTHR24567">
    <property type="entry name" value="CRP FAMILY TRANSCRIPTIONAL REGULATORY PROTEIN"/>
    <property type="match status" value="1"/>
</dbReference>
<dbReference type="InterPro" id="IPR000595">
    <property type="entry name" value="cNMP-bd_dom"/>
</dbReference>
<dbReference type="InterPro" id="IPR050397">
    <property type="entry name" value="Env_Response_Regulators"/>
</dbReference>
<dbReference type="InterPro" id="IPR036390">
    <property type="entry name" value="WH_DNA-bd_sf"/>
</dbReference>
<comment type="caution">
    <text evidence="6">The sequence shown here is derived from an EMBL/GenBank/DDBJ whole genome shotgun (WGS) entry which is preliminary data.</text>
</comment>
<dbReference type="InterPro" id="IPR012318">
    <property type="entry name" value="HTH_CRP"/>
</dbReference>
<keyword evidence="1" id="KW-0805">Transcription regulation</keyword>
<keyword evidence="2" id="KW-0238">DNA-binding</keyword>
<feature type="domain" description="HTH crp-type" evidence="5">
    <location>
        <begin position="152"/>
        <end position="218"/>
    </location>
</feature>
<dbReference type="GO" id="GO:0003700">
    <property type="term" value="F:DNA-binding transcription factor activity"/>
    <property type="evidence" value="ECO:0007669"/>
    <property type="project" value="TreeGrafter"/>
</dbReference>
<dbReference type="PANTHER" id="PTHR24567:SF58">
    <property type="entry name" value="CYCLIC AMP-BINDING REGULATORY PROTEIN"/>
    <property type="match status" value="1"/>
</dbReference>
<evidence type="ECO:0000259" key="4">
    <source>
        <dbReference type="PROSITE" id="PS50042"/>
    </source>
</evidence>
<dbReference type="Pfam" id="PF00027">
    <property type="entry name" value="cNMP_binding"/>
    <property type="match status" value="1"/>
</dbReference>
<dbReference type="GO" id="GO:0003677">
    <property type="term" value="F:DNA binding"/>
    <property type="evidence" value="ECO:0007669"/>
    <property type="project" value="UniProtKB-KW"/>
</dbReference>
<dbReference type="PROSITE" id="PS51063">
    <property type="entry name" value="HTH_CRP_2"/>
    <property type="match status" value="1"/>
</dbReference>